<dbReference type="GO" id="GO:0015179">
    <property type="term" value="F:L-amino acid transmembrane transporter activity"/>
    <property type="evidence" value="ECO:0007669"/>
    <property type="project" value="TreeGrafter"/>
</dbReference>
<feature type="transmembrane region" description="Helical" evidence="6">
    <location>
        <begin position="327"/>
        <end position="350"/>
    </location>
</feature>
<feature type="transmembrane region" description="Helical" evidence="6">
    <location>
        <begin position="371"/>
        <end position="392"/>
    </location>
</feature>
<dbReference type="AlphaFoldDB" id="R0MB11"/>
<dbReference type="InterPro" id="IPR013057">
    <property type="entry name" value="AA_transpt_TM"/>
</dbReference>
<evidence type="ECO:0000256" key="4">
    <source>
        <dbReference type="ARBA" id="ARBA00022989"/>
    </source>
</evidence>
<keyword evidence="9" id="KW-1185">Reference proteome</keyword>
<dbReference type="Pfam" id="PF01490">
    <property type="entry name" value="Aa_trans"/>
    <property type="match status" value="1"/>
</dbReference>
<evidence type="ECO:0000256" key="2">
    <source>
        <dbReference type="ARBA" id="ARBA00008066"/>
    </source>
</evidence>
<dbReference type="Gene3D" id="1.20.1070.10">
    <property type="entry name" value="Rhodopsin 7-helix transmembrane proteins"/>
    <property type="match status" value="1"/>
</dbReference>
<keyword evidence="3 6" id="KW-0812">Transmembrane</keyword>
<keyword evidence="4 6" id="KW-1133">Transmembrane helix</keyword>
<feature type="domain" description="Amino acid transporter transmembrane" evidence="7">
    <location>
        <begin position="5"/>
        <end position="447"/>
    </location>
</feature>
<name>R0MB11_NOSB1</name>
<dbReference type="VEuPathDB" id="MicrosporidiaDB:NBO_8g0024"/>
<evidence type="ECO:0000313" key="9">
    <source>
        <dbReference type="Proteomes" id="UP000016927"/>
    </source>
</evidence>
<dbReference type="OrthoDB" id="438545at2759"/>
<evidence type="ECO:0000256" key="6">
    <source>
        <dbReference type="SAM" id="Phobius"/>
    </source>
</evidence>
<dbReference type="STRING" id="578461.R0MB11"/>
<comment type="similarity">
    <text evidence="2">Belongs to the amino acid/polyamine transporter 2 family.</text>
</comment>
<dbReference type="PANTHER" id="PTHR22950">
    <property type="entry name" value="AMINO ACID TRANSPORTER"/>
    <property type="match status" value="1"/>
</dbReference>
<feature type="transmembrane region" description="Helical" evidence="6">
    <location>
        <begin position="126"/>
        <end position="150"/>
    </location>
</feature>
<gene>
    <name evidence="8" type="ORF">NBO_8g0024</name>
</gene>
<sequence>MSEGLSVFSSITAMWSTLFGVGMYFTPRAFAKSGILYASLQLLGVGGISFISILVLFILSYEAIIRQSEIKKEEDNMPSNTYSVSIQDKDLETEVKYVQEKQVVVVKTDDDIRLSYAGLGKSLQKWLGVLIDFMIMMAAFSTVLFFQKFISLISTSLLGQSVVYIIGFNPYYIFVVLYGLIILSGGQFKNLQSIDWLSKISFASIAINCLIVGALNFILVDFTSAHITNPHKNVSLSVISTFIFAMFCQNNVVEIFNDIKNKNATNLILVAAAAPLGACVFYAIMGIAGSLLFGDYMPNEDIISILANENSEIVKHLYDTNSKFYCIHFIVPCVAIIGLLISSIYQLSAVTRSLNEKKIFKKIQSKTKKQAVTTLLVICLISSINMFPQIGLSLVFDLIGQFMCNPLAYAFPFLFLAIKCHKNKDYGIKFFGSLIFIIGSVSFAFGGFIYPRLQQDLTLNDSLNMNTTAVSNVTFN</sequence>
<feature type="transmembrane region" description="Helical" evidence="6">
    <location>
        <begin position="268"/>
        <end position="293"/>
    </location>
</feature>
<evidence type="ECO:0000259" key="7">
    <source>
        <dbReference type="Pfam" id="PF01490"/>
    </source>
</evidence>
<feature type="transmembrane region" description="Helical" evidence="6">
    <location>
        <begin position="162"/>
        <end position="184"/>
    </location>
</feature>
<keyword evidence="5 6" id="KW-0472">Membrane</keyword>
<evidence type="ECO:0000313" key="8">
    <source>
        <dbReference type="EMBL" id="EOB15159.1"/>
    </source>
</evidence>
<organism evidence="8 9">
    <name type="scientific">Nosema bombycis (strain CQ1 / CVCC 102059)</name>
    <name type="common">Microsporidian parasite</name>
    <name type="synonym">Pebrine of silkworm</name>
    <dbReference type="NCBI Taxonomy" id="578461"/>
    <lineage>
        <taxon>Eukaryota</taxon>
        <taxon>Fungi</taxon>
        <taxon>Fungi incertae sedis</taxon>
        <taxon>Microsporidia</taxon>
        <taxon>Nosematidae</taxon>
        <taxon>Nosema</taxon>
    </lineage>
</organism>
<dbReference type="Proteomes" id="UP000016927">
    <property type="component" value="Unassembled WGS sequence"/>
</dbReference>
<feature type="transmembrane region" description="Helical" evidence="6">
    <location>
        <begin position="7"/>
        <end position="26"/>
    </location>
</feature>
<protein>
    <submittedName>
        <fullName evidence="8">Aminoacid transporter like protein</fullName>
    </submittedName>
</protein>
<evidence type="ECO:0000256" key="1">
    <source>
        <dbReference type="ARBA" id="ARBA00004141"/>
    </source>
</evidence>
<evidence type="ECO:0000256" key="5">
    <source>
        <dbReference type="ARBA" id="ARBA00023136"/>
    </source>
</evidence>
<comment type="subcellular location">
    <subcellularLocation>
        <location evidence="1">Membrane</location>
        <topology evidence="1">Multi-pass membrane protein</topology>
    </subcellularLocation>
</comment>
<reference evidence="8 9" key="1">
    <citation type="journal article" date="2013" name="BMC Genomics">
        <title>Comparative genomics of parasitic silkworm microsporidia reveal an association between genome expansion and host adaptation.</title>
        <authorList>
            <person name="Pan G."/>
            <person name="Xu J."/>
            <person name="Li T."/>
            <person name="Xia Q."/>
            <person name="Liu S.L."/>
            <person name="Zhang G."/>
            <person name="Li S."/>
            <person name="Li C."/>
            <person name="Liu H."/>
            <person name="Yang L."/>
            <person name="Liu T."/>
            <person name="Zhang X."/>
            <person name="Wu Z."/>
            <person name="Fan W."/>
            <person name="Dang X."/>
            <person name="Xiang H."/>
            <person name="Tao M."/>
            <person name="Li Y."/>
            <person name="Hu J."/>
            <person name="Li Z."/>
            <person name="Lin L."/>
            <person name="Luo J."/>
            <person name="Geng L."/>
            <person name="Wang L."/>
            <person name="Long M."/>
            <person name="Wan Y."/>
            <person name="He N."/>
            <person name="Zhang Z."/>
            <person name="Lu C."/>
            <person name="Keeling P.J."/>
            <person name="Wang J."/>
            <person name="Xiang Z."/>
            <person name="Zhou Z."/>
        </authorList>
    </citation>
    <scope>NUCLEOTIDE SEQUENCE [LARGE SCALE GENOMIC DNA]</scope>
    <source>
        <strain evidence="9">CQ1 / CVCC 102059</strain>
    </source>
</reference>
<evidence type="ECO:0000256" key="3">
    <source>
        <dbReference type="ARBA" id="ARBA00022692"/>
    </source>
</evidence>
<feature type="transmembrane region" description="Helical" evidence="6">
    <location>
        <begin position="398"/>
        <end position="418"/>
    </location>
</feature>
<proteinExistence type="inferred from homology"/>
<feature type="transmembrane region" description="Helical" evidence="6">
    <location>
        <begin position="430"/>
        <end position="450"/>
    </location>
</feature>
<dbReference type="GO" id="GO:0016020">
    <property type="term" value="C:membrane"/>
    <property type="evidence" value="ECO:0007669"/>
    <property type="project" value="UniProtKB-SubCell"/>
</dbReference>
<dbReference type="HOGENOM" id="CLU_045428_0_0_1"/>
<dbReference type="EMBL" id="KB908916">
    <property type="protein sequence ID" value="EOB15159.1"/>
    <property type="molecule type" value="Genomic_DNA"/>
</dbReference>
<feature type="transmembrane region" description="Helical" evidence="6">
    <location>
        <begin position="38"/>
        <end position="61"/>
    </location>
</feature>
<feature type="transmembrane region" description="Helical" evidence="6">
    <location>
        <begin position="196"/>
        <end position="219"/>
    </location>
</feature>
<accession>R0MB11</accession>
<feature type="transmembrane region" description="Helical" evidence="6">
    <location>
        <begin position="234"/>
        <end position="256"/>
    </location>
</feature>